<dbReference type="OMA" id="CINCICE"/>
<evidence type="ECO:0000313" key="1">
    <source>
        <dbReference type="EMBL" id="EDS29561.1"/>
    </source>
</evidence>
<proteinExistence type="predicted"/>
<dbReference type="OrthoDB" id="365605at2759"/>
<dbReference type="eggNOG" id="ENOG502S6B3">
    <property type="taxonomic scope" value="Eukaryota"/>
</dbReference>
<evidence type="ECO:0000313" key="3">
    <source>
        <dbReference type="Proteomes" id="UP000002320"/>
    </source>
</evidence>
<dbReference type="Proteomes" id="UP000002320">
    <property type="component" value="Unassembled WGS sequence"/>
</dbReference>
<dbReference type="VEuPathDB" id="VectorBase:CPIJ007426"/>
<dbReference type="HOGENOM" id="CLU_072883_0_0_1"/>
<gene>
    <name evidence="2" type="primary">6039441</name>
    <name evidence="1" type="ORF">CpipJ_CPIJ007426</name>
</gene>
<dbReference type="VEuPathDB" id="VectorBase:CQUJHB002746"/>
<protein>
    <submittedName>
        <fullName evidence="1 2">Uncharacterized protein</fullName>
    </submittedName>
</protein>
<reference evidence="1" key="1">
    <citation type="submission" date="2007-03" db="EMBL/GenBank/DDBJ databases">
        <title>Annotation of Culex pipiens quinquefasciatus.</title>
        <authorList>
            <consortium name="The Broad Institute Genome Sequencing Platform"/>
            <person name="Atkinson P.W."/>
            <person name="Hemingway J."/>
            <person name="Christensen B.M."/>
            <person name="Higgs S."/>
            <person name="Kodira C."/>
            <person name="Hannick L."/>
            <person name="Megy K."/>
            <person name="O'Leary S."/>
            <person name="Pearson M."/>
            <person name="Haas B.J."/>
            <person name="Mauceli E."/>
            <person name="Wortman J.R."/>
            <person name="Lee N.H."/>
            <person name="Guigo R."/>
            <person name="Stanke M."/>
            <person name="Alvarado L."/>
            <person name="Amedeo P."/>
            <person name="Antoine C.H."/>
            <person name="Arensburger P."/>
            <person name="Bidwell S.L."/>
            <person name="Crawford M."/>
            <person name="Camaro F."/>
            <person name="Devon K."/>
            <person name="Engels R."/>
            <person name="Hammond M."/>
            <person name="Howarth C."/>
            <person name="Koehrsen M."/>
            <person name="Lawson D."/>
            <person name="Montgomery P."/>
            <person name="Nene V."/>
            <person name="Nusbaum C."/>
            <person name="Puiu D."/>
            <person name="Romero-Severson J."/>
            <person name="Severson D.W."/>
            <person name="Shumway M."/>
            <person name="Sisk P."/>
            <person name="Stolte C."/>
            <person name="Zeng Q."/>
            <person name="Eisenstadt E."/>
            <person name="Fraser-Liggett C."/>
            <person name="Strausberg R."/>
            <person name="Galagan J."/>
            <person name="Birren B."/>
            <person name="Collins F.H."/>
        </authorList>
    </citation>
    <scope>NUCLEOTIDE SEQUENCE [LARGE SCALE GENOMIC DNA]</scope>
    <source>
        <strain evidence="1">JHB</strain>
    </source>
</reference>
<dbReference type="EMBL" id="DS231966">
    <property type="protein sequence ID" value="EDS29561.1"/>
    <property type="molecule type" value="Genomic_DNA"/>
</dbReference>
<evidence type="ECO:0000313" key="2">
    <source>
        <dbReference type="EnsemblMetazoa" id="CPIJ007426-PA"/>
    </source>
</evidence>
<name>B0WK17_CULQU</name>
<dbReference type="InParanoid" id="B0WK17"/>
<organism>
    <name type="scientific">Culex quinquefasciatus</name>
    <name type="common">Southern house mosquito</name>
    <name type="synonym">Culex pungens</name>
    <dbReference type="NCBI Taxonomy" id="7176"/>
    <lineage>
        <taxon>Eukaryota</taxon>
        <taxon>Metazoa</taxon>
        <taxon>Ecdysozoa</taxon>
        <taxon>Arthropoda</taxon>
        <taxon>Hexapoda</taxon>
        <taxon>Insecta</taxon>
        <taxon>Pterygota</taxon>
        <taxon>Neoptera</taxon>
        <taxon>Endopterygota</taxon>
        <taxon>Diptera</taxon>
        <taxon>Nematocera</taxon>
        <taxon>Culicoidea</taxon>
        <taxon>Culicidae</taxon>
        <taxon>Culicinae</taxon>
        <taxon>Culicini</taxon>
        <taxon>Culex</taxon>
        <taxon>Culex</taxon>
    </lineage>
</organism>
<dbReference type="EnsemblMetazoa" id="CPIJ007426-RA">
    <property type="protein sequence ID" value="CPIJ007426-PA"/>
    <property type="gene ID" value="CPIJ007426"/>
</dbReference>
<keyword evidence="3" id="KW-1185">Reference proteome</keyword>
<dbReference type="KEGG" id="cqu:CpipJ_CPIJ007426"/>
<dbReference type="AlphaFoldDB" id="B0WK17"/>
<sequence length="290" mass="32234">MVNRDENFAVSERYFGKVLEKVNDLVVPVALSCDIPTKHYKAMNCTEIRKADSECPERFECPSITNRDNSKCYFQGIGYSTSEQIPDELVSPLVRSRCNCQNTTSTLQFNCSMSNCHEKLNSIDHDNCIVSFASRDYCSGVPVCGQDRDKLATCIVDGILYRAGQTMSLTSDSCLVCLCHEGFVESQARADPLCHQVVCGFELQDSNEMYARGAPVYFGDRCCPADWKVAKGTDRVVKGGIQSVNKVLQCRFGELTLEVGDKLEPEVVDGFTYECACQIPPLVQCKAIKK</sequence>
<dbReference type="STRING" id="7176.B0WK17"/>
<accession>B0WK17</accession>
<reference evidence="2" key="2">
    <citation type="submission" date="2021-02" db="UniProtKB">
        <authorList>
            <consortium name="EnsemblMetazoa"/>
        </authorList>
    </citation>
    <scope>IDENTIFICATION</scope>
    <source>
        <strain evidence="2">JHB</strain>
    </source>
</reference>
<dbReference type="SUPFAM" id="SSF57603">
    <property type="entry name" value="FnI-like domain"/>
    <property type="match status" value="1"/>
</dbReference>